<keyword evidence="2 5" id="KW-0963">Cytoplasm</keyword>
<dbReference type="GO" id="GO:0051011">
    <property type="term" value="F:microtubule minus-end binding"/>
    <property type="evidence" value="ECO:0007669"/>
    <property type="project" value="TreeGrafter"/>
</dbReference>
<dbReference type="Pfam" id="PF17681">
    <property type="entry name" value="GCP_N_terminal"/>
    <property type="match status" value="1"/>
</dbReference>
<dbReference type="Gene3D" id="1.20.120.1900">
    <property type="entry name" value="Gamma-tubulin complex, C-terminal domain"/>
    <property type="match status" value="1"/>
</dbReference>
<dbReference type="GO" id="GO:0000922">
    <property type="term" value="C:spindle pole"/>
    <property type="evidence" value="ECO:0007669"/>
    <property type="project" value="InterPro"/>
</dbReference>
<dbReference type="InterPro" id="IPR040457">
    <property type="entry name" value="GCP_C"/>
</dbReference>
<evidence type="ECO:0000256" key="5">
    <source>
        <dbReference type="RuleBase" id="RU363050"/>
    </source>
</evidence>
<feature type="domain" description="Gamma tubulin complex component C-terminal" evidence="6">
    <location>
        <begin position="567"/>
        <end position="930"/>
    </location>
</feature>
<evidence type="ECO:0000259" key="7">
    <source>
        <dbReference type="Pfam" id="PF17681"/>
    </source>
</evidence>
<comment type="subcellular location">
    <subcellularLocation>
        <location evidence="5">Cytoplasm</location>
        <location evidence="5">Cytoskeleton</location>
        <location evidence="5">Microtubule organizing center</location>
    </subcellularLocation>
</comment>
<accession>A0A6A5ZU27</accession>
<dbReference type="GO" id="GO:0000278">
    <property type="term" value="P:mitotic cell cycle"/>
    <property type="evidence" value="ECO:0007669"/>
    <property type="project" value="TreeGrafter"/>
</dbReference>
<dbReference type="InterPro" id="IPR041470">
    <property type="entry name" value="GCP_N"/>
</dbReference>
<dbReference type="EMBL" id="ML977311">
    <property type="protein sequence ID" value="KAF2122307.1"/>
    <property type="molecule type" value="Genomic_DNA"/>
</dbReference>
<sequence>MDDGDLVPDAFATEGLWRPSRFFDDPTNYESSLFGPLELDVPSIKFEHPYAPKEHLEREIRLLNLDSFEFGQLPALPTPDESVTSAESVTLDVEEDVWQIALEQGPVNQDVEFFTWESFENRSYVQHRTPYITESGPQAFDAALVKDDATIPSGKVLKSNVFLDSMFNLGLGRSSILFNFDSRRKSFAPAVSDGRPSGLTPASARSLIDQFTLTGNTYLYLRSFAERTFSLAASFPAKVALATCVASILSTLEDHLGTQRSRIGSLLQLQELYAKPQQIITHVARMVDAVKHAKTNEQLSSILHQRVLEVEEGDAHLRLLSSEILVRTASPSLELLSEWVGVRKEEPSLPTGQRYSFIALEDKSDDQESPEYSYNPAAMPRFITPEDAEAVFETGNSLRFLKSHHPGHPLVSLEKFHLEAPQLEWKFDWADIETISTKAKAYEESLRRAILDFSNEKTDQRDYSKDSTPDHHPCEGAELKEDIEAYFERTTKILDGPPDSNLLKLPDDLRALVEHILLEQHPNEVSRPLSVPPLSMTSTLSFRPLLSAQAKLVNATTIRLFFRSHQLRLHISLQRQYHLFGDGVFSSRLATALFDPERETAERRKGTMRSGVRMGLQVGARSSWPPASSELRLALSGVLSETFHSSALYLSTLNKAFSAEAQRRSGEELPGQLNFAVRHLTEPEQEKIMDPDSLYALDFLRLQYVPPSPLNLVITRGSLEKYDYIFKFLLRLLRMVFVVAHLPREYTNVDSRKFKLEAHHFITALSTHIFQTGIAEPWDALETSINSIETRLAQEDAAGEIGTRVTEGLAALKSAHDKCLDGIMFALLLRRRQKKIMSLLEEIFEHILLFAKMQKTSSDVEIGGDAKTRVDGRRRKDVTELYIKLKGKIKVFISVCRGLTGKRGYGKGRGTSEENTMERLLVLLEMNNYYTT</sequence>
<proteinExistence type="inferred from homology"/>
<dbReference type="GO" id="GO:0043015">
    <property type="term" value="F:gamma-tubulin binding"/>
    <property type="evidence" value="ECO:0007669"/>
    <property type="project" value="InterPro"/>
</dbReference>
<dbReference type="InterPro" id="IPR007259">
    <property type="entry name" value="GCP"/>
</dbReference>
<keyword evidence="3 5" id="KW-0493">Microtubule</keyword>
<feature type="domain" description="Gamma tubulin complex component protein N-terminal" evidence="7">
    <location>
        <begin position="164"/>
        <end position="447"/>
    </location>
</feature>
<evidence type="ECO:0000313" key="10">
    <source>
        <dbReference type="Proteomes" id="UP000799770"/>
    </source>
</evidence>
<dbReference type="AlphaFoldDB" id="A0A6A5ZU27"/>
<evidence type="ECO:0000259" key="8">
    <source>
        <dbReference type="Pfam" id="PF19340"/>
    </source>
</evidence>
<reference evidence="9" key="1">
    <citation type="journal article" date="2020" name="Stud. Mycol.">
        <title>101 Dothideomycetes genomes: a test case for predicting lifestyles and emergence of pathogens.</title>
        <authorList>
            <person name="Haridas S."/>
            <person name="Albert R."/>
            <person name="Binder M."/>
            <person name="Bloem J."/>
            <person name="Labutti K."/>
            <person name="Salamov A."/>
            <person name="Andreopoulos B."/>
            <person name="Baker S."/>
            <person name="Barry K."/>
            <person name="Bills G."/>
            <person name="Bluhm B."/>
            <person name="Cannon C."/>
            <person name="Castanera R."/>
            <person name="Culley D."/>
            <person name="Daum C."/>
            <person name="Ezra D."/>
            <person name="Gonzalez J."/>
            <person name="Henrissat B."/>
            <person name="Kuo A."/>
            <person name="Liang C."/>
            <person name="Lipzen A."/>
            <person name="Lutzoni F."/>
            <person name="Magnuson J."/>
            <person name="Mondo S."/>
            <person name="Nolan M."/>
            <person name="Ohm R."/>
            <person name="Pangilinan J."/>
            <person name="Park H.-J."/>
            <person name="Ramirez L."/>
            <person name="Alfaro M."/>
            <person name="Sun H."/>
            <person name="Tritt A."/>
            <person name="Yoshinaga Y."/>
            <person name="Zwiers L.-H."/>
            <person name="Turgeon B."/>
            <person name="Goodwin S."/>
            <person name="Spatafora J."/>
            <person name="Crous P."/>
            <person name="Grigoriev I."/>
        </authorList>
    </citation>
    <scope>NUCLEOTIDE SEQUENCE</scope>
    <source>
        <strain evidence="9">CBS 627.86</strain>
    </source>
</reference>
<gene>
    <name evidence="9" type="ORF">BDV96DRAFT_609230</name>
</gene>
<feature type="domain" description="Gamma-tubulin complex component 6 N-terminal" evidence="8">
    <location>
        <begin position="78"/>
        <end position="142"/>
    </location>
</feature>
<dbReference type="InterPro" id="IPR042241">
    <property type="entry name" value="GCP_C_sf"/>
</dbReference>
<name>A0A6A5ZU27_9PLEO</name>
<dbReference type="Proteomes" id="UP000799770">
    <property type="component" value="Unassembled WGS sequence"/>
</dbReference>
<dbReference type="PANTHER" id="PTHR19302">
    <property type="entry name" value="GAMMA TUBULIN COMPLEX PROTEIN"/>
    <property type="match status" value="1"/>
</dbReference>
<keyword evidence="4 5" id="KW-0206">Cytoskeleton</keyword>
<dbReference type="FunFam" id="1.20.120.1900:FF:000013">
    <property type="entry name" value="Spindle pole body component"/>
    <property type="match status" value="1"/>
</dbReference>
<evidence type="ECO:0000256" key="1">
    <source>
        <dbReference type="ARBA" id="ARBA00010337"/>
    </source>
</evidence>
<dbReference type="Pfam" id="PF19340">
    <property type="entry name" value="GCP6_N"/>
    <property type="match status" value="1"/>
</dbReference>
<dbReference type="Pfam" id="PF04130">
    <property type="entry name" value="GCP_C_terminal"/>
    <property type="match status" value="1"/>
</dbReference>
<dbReference type="PANTHER" id="PTHR19302:SF70">
    <property type="entry name" value="GAMMA-TUBULIN COMPLEX COMPONENT 6"/>
    <property type="match status" value="1"/>
</dbReference>
<organism evidence="9 10">
    <name type="scientific">Lophiotrema nucula</name>
    <dbReference type="NCBI Taxonomy" id="690887"/>
    <lineage>
        <taxon>Eukaryota</taxon>
        <taxon>Fungi</taxon>
        <taxon>Dikarya</taxon>
        <taxon>Ascomycota</taxon>
        <taxon>Pezizomycotina</taxon>
        <taxon>Dothideomycetes</taxon>
        <taxon>Pleosporomycetidae</taxon>
        <taxon>Pleosporales</taxon>
        <taxon>Lophiotremataceae</taxon>
        <taxon>Lophiotrema</taxon>
    </lineage>
</organism>
<evidence type="ECO:0000256" key="3">
    <source>
        <dbReference type="ARBA" id="ARBA00022701"/>
    </source>
</evidence>
<dbReference type="GO" id="GO:0007020">
    <property type="term" value="P:microtubule nucleation"/>
    <property type="evidence" value="ECO:0007669"/>
    <property type="project" value="InterPro"/>
</dbReference>
<dbReference type="GO" id="GO:0051225">
    <property type="term" value="P:spindle assembly"/>
    <property type="evidence" value="ECO:0007669"/>
    <property type="project" value="TreeGrafter"/>
</dbReference>
<dbReference type="OrthoDB" id="775571at2759"/>
<dbReference type="GO" id="GO:0005874">
    <property type="term" value="C:microtubule"/>
    <property type="evidence" value="ECO:0007669"/>
    <property type="project" value="UniProtKB-KW"/>
</dbReference>
<protein>
    <recommendedName>
        <fullName evidence="5">Spindle pole body component</fullName>
    </recommendedName>
</protein>
<evidence type="ECO:0000259" key="6">
    <source>
        <dbReference type="Pfam" id="PF04130"/>
    </source>
</evidence>
<dbReference type="GO" id="GO:0005816">
    <property type="term" value="C:spindle pole body"/>
    <property type="evidence" value="ECO:0007669"/>
    <property type="project" value="UniProtKB-ARBA"/>
</dbReference>
<evidence type="ECO:0000256" key="2">
    <source>
        <dbReference type="ARBA" id="ARBA00022490"/>
    </source>
</evidence>
<dbReference type="InterPro" id="IPR045818">
    <property type="entry name" value="GCP6_N"/>
</dbReference>
<dbReference type="GO" id="GO:0000930">
    <property type="term" value="C:gamma-tubulin complex"/>
    <property type="evidence" value="ECO:0007669"/>
    <property type="project" value="TreeGrafter"/>
</dbReference>
<evidence type="ECO:0000313" key="9">
    <source>
        <dbReference type="EMBL" id="KAF2122307.1"/>
    </source>
</evidence>
<comment type="similarity">
    <text evidence="1 5">Belongs to the TUBGCP family.</text>
</comment>
<dbReference type="GO" id="GO:0051321">
    <property type="term" value="P:meiotic cell cycle"/>
    <property type="evidence" value="ECO:0007669"/>
    <property type="project" value="TreeGrafter"/>
</dbReference>
<keyword evidence="10" id="KW-1185">Reference proteome</keyword>
<dbReference type="GO" id="GO:0031122">
    <property type="term" value="P:cytoplasmic microtubule organization"/>
    <property type="evidence" value="ECO:0007669"/>
    <property type="project" value="TreeGrafter"/>
</dbReference>
<evidence type="ECO:0000256" key="4">
    <source>
        <dbReference type="ARBA" id="ARBA00023212"/>
    </source>
</evidence>